<evidence type="ECO:0000313" key="1">
    <source>
        <dbReference type="EMBL" id="VDK35158.1"/>
    </source>
</evidence>
<dbReference type="Proteomes" id="UP000267096">
    <property type="component" value="Unassembled WGS sequence"/>
</dbReference>
<dbReference type="AlphaFoldDB" id="A0A0M3JNB6"/>
<proteinExistence type="predicted"/>
<evidence type="ECO:0000313" key="2">
    <source>
        <dbReference type="Proteomes" id="UP000267096"/>
    </source>
</evidence>
<dbReference type="WBParaSite" id="ASIM_0000915601-mRNA-1">
    <property type="protein sequence ID" value="ASIM_0000915601-mRNA-1"/>
    <property type="gene ID" value="ASIM_0000915601"/>
</dbReference>
<accession>A0A0M3JNB6</accession>
<protein>
    <submittedName>
        <fullName evidence="3">SCP domain-containing protein</fullName>
    </submittedName>
</protein>
<dbReference type="OrthoDB" id="5814313at2759"/>
<gene>
    <name evidence="1" type="ORF">ASIM_LOCUS8905</name>
</gene>
<name>A0A0M3JNB6_ANISI</name>
<evidence type="ECO:0000313" key="3">
    <source>
        <dbReference type="WBParaSite" id="ASIM_0000915601-mRNA-1"/>
    </source>
</evidence>
<sequence>MYDPTVNVDSPDFAQVLQKNEQALEKYEGEGSDPDCTEKDPYWCEGYVNTYMDWQTQINNFQHEACAPFKFAFI</sequence>
<reference evidence="1 2" key="2">
    <citation type="submission" date="2018-11" db="EMBL/GenBank/DDBJ databases">
        <authorList>
            <consortium name="Pathogen Informatics"/>
        </authorList>
    </citation>
    <scope>NUCLEOTIDE SEQUENCE [LARGE SCALE GENOMIC DNA]</scope>
</reference>
<keyword evidence="2" id="KW-1185">Reference proteome</keyword>
<organism evidence="3">
    <name type="scientific">Anisakis simplex</name>
    <name type="common">Herring worm</name>
    <dbReference type="NCBI Taxonomy" id="6269"/>
    <lineage>
        <taxon>Eukaryota</taxon>
        <taxon>Metazoa</taxon>
        <taxon>Ecdysozoa</taxon>
        <taxon>Nematoda</taxon>
        <taxon>Chromadorea</taxon>
        <taxon>Rhabditida</taxon>
        <taxon>Spirurina</taxon>
        <taxon>Ascaridomorpha</taxon>
        <taxon>Ascaridoidea</taxon>
        <taxon>Anisakidae</taxon>
        <taxon>Anisakis</taxon>
        <taxon>Anisakis simplex complex</taxon>
    </lineage>
</organism>
<dbReference type="EMBL" id="UYRR01025562">
    <property type="protein sequence ID" value="VDK35158.1"/>
    <property type="molecule type" value="Genomic_DNA"/>
</dbReference>
<reference evidence="3" key="1">
    <citation type="submission" date="2017-02" db="UniProtKB">
        <authorList>
            <consortium name="WormBaseParasite"/>
        </authorList>
    </citation>
    <scope>IDENTIFICATION</scope>
</reference>